<gene>
    <name evidence="4" type="ORF">HPTL_1752</name>
</gene>
<organism evidence="4 5">
    <name type="scientific">Hydrogenophilus thermoluteolus</name>
    <name type="common">Pseudomonas hydrogenothermophila</name>
    <dbReference type="NCBI Taxonomy" id="297"/>
    <lineage>
        <taxon>Bacteria</taxon>
        <taxon>Pseudomonadati</taxon>
        <taxon>Pseudomonadota</taxon>
        <taxon>Hydrogenophilia</taxon>
        <taxon>Hydrogenophilales</taxon>
        <taxon>Hydrogenophilaceae</taxon>
        <taxon>Hydrogenophilus</taxon>
    </lineage>
</organism>
<proteinExistence type="predicted"/>
<dbReference type="PANTHER" id="PTHR45586:SF16">
    <property type="entry name" value="DOMAIN PROTEIN, PUTATIVE-RELATED"/>
    <property type="match status" value="1"/>
</dbReference>
<evidence type="ECO:0000256" key="2">
    <source>
        <dbReference type="ARBA" id="ARBA00022803"/>
    </source>
</evidence>
<accession>A0A2Z6E099</accession>
<dbReference type="KEGG" id="htl:HPTL_1752"/>
<keyword evidence="3" id="KW-0732">Signal</keyword>
<sequence length="562" mass="61955">MTLRALLTLLSTALPLAYAPFAVAQGDTVSAPAPSAAPDAASEIRVEPLRTPLDGDFVFAWLVGELALRNGQWGQALEAYERAAEAQPIPAVLDRWAQTALLAGDAVQFERILTLWQWLAPDDARLQQLAAHRERLNARFEAQISERIAEILKKDPEQRERNLLGLPAALAELGNPTQILRLIEKAVAPYRDEPAAHLIVSEAARQAGDLDRAWAAAQAAVALRPDWPPALAQLAQVALDRFAPELAIPILAPAQERQPEALTVTLALAALLAETDHPERAVALLAPWVERGVTDPRLIDALATFGAQGIEPEQCARWLLRLAKERPEARLKAAQLWLAREQPRRALRLLDPRALPDELAESAAALTAQALARLGRVDEALSRLEAHAPLSGVDAALREARLWQEAKQWEASRAVLIDALATFGDVPQLLYDYAILLERMGARDSAEGYLRKLLAMRPFDVHAINALGYLLADANRSLDEAERLLRMARALKPNDGFIMDSEGWLRFRQGDYSSARRLIEAAWRRAPDPEIGDHLVAVYQALGDEARAAAWRKRLARQFPGR</sequence>
<keyword evidence="5" id="KW-1185">Reference proteome</keyword>
<dbReference type="Gene3D" id="1.25.40.10">
    <property type="entry name" value="Tetratricopeptide repeat domain"/>
    <property type="match status" value="2"/>
</dbReference>
<dbReference type="Proteomes" id="UP000262004">
    <property type="component" value="Chromosome"/>
</dbReference>
<feature type="chain" id="PRO_5016302928" description="Tetratricopeptide repeat protein" evidence="3">
    <location>
        <begin position="25"/>
        <end position="562"/>
    </location>
</feature>
<evidence type="ECO:0000313" key="5">
    <source>
        <dbReference type="Proteomes" id="UP000262004"/>
    </source>
</evidence>
<dbReference type="InterPro" id="IPR051012">
    <property type="entry name" value="CellSynth/LPSAsmb/PSIAsmb"/>
</dbReference>
<evidence type="ECO:0000313" key="4">
    <source>
        <dbReference type="EMBL" id="BBD78010.1"/>
    </source>
</evidence>
<dbReference type="EMBL" id="AP018558">
    <property type="protein sequence ID" value="BBD78010.1"/>
    <property type="molecule type" value="Genomic_DNA"/>
</dbReference>
<evidence type="ECO:0008006" key="6">
    <source>
        <dbReference type="Google" id="ProtNLM"/>
    </source>
</evidence>
<dbReference type="Pfam" id="PF13432">
    <property type="entry name" value="TPR_16"/>
    <property type="match status" value="1"/>
</dbReference>
<keyword evidence="1" id="KW-0677">Repeat</keyword>
<dbReference type="PANTHER" id="PTHR45586">
    <property type="entry name" value="TPR REPEAT-CONTAINING PROTEIN PA4667"/>
    <property type="match status" value="1"/>
</dbReference>
<evidence type="ECO:0000256" key="3">
    <source>
        <dbReference type="SAM" id="SignalP"/>
    </source>
</evidence>
<dbReference type="AlphaFoldDB" id="A0A2Z6E099"/>
<name>A0A2Z6E099_HYDTE</name>
<dbReference type="InterPro" id="IPR011990">
    <property type="entry name" value="TPR-like_helical_dom_sf"/>
</dbReference>
<protein>
    <recommendedName>
        <fullName evidence="6">Tetratricopeptide repeat protein</fullName>
    </recommendedName>
</protein>
<evidence type="ECO:0000256" key="1">
    <source>
        <dbReference type="ARBA" id="ARBA00022737"/>
    </source>
</evidence>
<dbReference type="SUPFAM" id="SSF48452">
    <property type="entry name" value="TPR-like"/>
    <property type="match status" value="2"/>
</dbReference>
<dbReference type="RefSeq" id="WP_119335685.1">
    <property type="nucleotide sequence ID" value="NZ_AP018558.1"/>
</dbReference>
<keyword evidence="2" id="KW-0802">TPR repeat</keyword>
<feature type="signal peptide" evidence="3">
    <location>
        <begin position="1"/>
        <end position="24"/>
    </location>
</feature>
<reference evidence="4 5" key="1">
    <citation type="submission" date="2018-04" db="EMBL/GenBank/DDBJ databases">
        <title>Complete genome sequence of Hydrogenophilus thermoluteolus TH-1.</title>
        <authorList>
            <person name="Arai H."/>
        </authorList>
    </citation>
    <scope>NUCLEOTIDE SEQUENCE [LARGE SCALE GENOMIC DNA]</scope>
    <source>
        <strain evidence="4 5">TH-1</strain>
    </source>
</reference>
<dbReference type="OrthoDB" id="9766710at2"/>